<reference evidence="4" key="1">
    <citation type="submission" date="2016-03" db="EMBL/GenBank/DDBJ databases">
        <title>Draft genome sequence of Rosellinia necatrix.</title>
        <authorList>
            <person name="Kanematsu S."/>
        </authorList>
    </citation>
    <scope>NUCLEOTIDE SEQUENCE [LARGE SCALE GENOMIC DNA]</scope>
    <source>
        <strain evidence="4">W97</strain>
    </source>
</reference>
<dbReference type="OrthoDB" id="2019572at2759"/>
<dbReference type="SMART" id="SM00321">
    <property type="entry name" value="WSC"/>
    <property type="match status" value="1"/>
</dbReference>
<dbReference type="AlphaFoldDB" id="A0A1W2TQM6"/>
<keyword evidence="5" id="KW-1185">Reference proteome</keyword>
<evidence type="ECO:0000313" key="4">
    <source>
        <dbReference type="EMBL" id="GAP90721.2"/>
    </source>
</evidence>
<dbReference type="Pfam" id="PF01822">
    <property type="entry name" value="WSC"/>
    <property type="match status" value="1"/>
</dbReference>
<gene>
    <name evidence="4" type="ORF">SAMD00023353_5200520</name>
</gene>
<feature type="signal peptide" evidence="1">
    <location>
        <begin position="1"/>
        <end position="18"/>
    </location>
</feature>
<feature type="domain" description="Apple" evidence="2">
    <location>
        <begin position="337"/>
        <end position="409"/>
    </location>
</feature>
<dbReference type="EMBL" id="DF977497">
    <property type="protein sequence ID" value="GAP90721.2"/>
    <property type="molecule type" value="Genomic_DNA"/>
</dbReference>
<evidence type="ECO:0000259" key="3">
    <source>
        <dbReference type="PROSITE" id="PS51212"/>
    </source>
</evidence>
<accession>A0A1W2TQM6</accession>
<feature type="domain" description="Apple" evidence="2">
    <location>
        <begin position="246"/>
        <end position="318"/>
    </location>
</feature>
<evidence type="ECO:0000313" key="5">
    <source>
        <dbReference type="Proteomes" id="UP000054516"/>
    </source>
</evidence>
<dbReference type="Proteomes" id="UP000054516">
    <property type="component" value="Unassembled WGS sequence"/>
</dbReference>
<dbReference type="InterPro" id="IPR002889">
    <property type="entry name" value="WSC_carb-bd"/>
</dbReference>
<organism evidence="4">
    <name type="scientific">Rosellinia necatrix</name>
    <name type="common">White root-rot fungus</name>
    <dbReference type="NCBI Taxonomy" id="77044"/>
    <lineage>
        <taxon>Eukaryota</taxon>
        <taxon>Fungi</taxon>
        <taxon>Dikarya</taxon>
        <taxon>Ascomycota</taxon>
        <taxon>Pezizomycotina</taxon>
        <taxon>Sordariomycetes</taxon>
        <taxon>Xylariomycetidae</taxon>
        <taxon>Xylariales</taxon>
        <taxon>Xylariaceae</taxon>
        <taxon>Rosellinia</taxon>
    </lineage>
</organism>
<feature type="chain" id="PRO_5012438912" evidence="1">
    <location>
        <begin position="19"/>
        <end position="416"/>
    </location>
</feature>
<protein>
    <submittedName>
        <fullName evidence="4">Putative WSC domain protein</fullName>
    </submittedName>
</protein>
<dbReference type="InterPro" id="IPR003609">
    <property type="entry name" value="Pan_app"/>
</dbReference>
<sequence length="416" mass="43967">MTPTSVLVLGYAVALTAAATYPKLQYDPDTISTCAEWWDNGGSETCEYVRNLFDISPQLFHTWNPSVGLDCTPWQYQSYCILSKERLSSLTATQTTTTHATTTTKATTTTTHAPTPTAWQQLGCYVDDDASSPVLEKQISSADAALTIAKCETACWQASGATVLYAGVKAGNQCWCGSFVGGEGDWDDTKCNTPCTGDKAAVCGGKDRIQVFEPVAGPRTTTTTSPAACATDAMGLASPRPEDADCNVLALSGGGTTIQTFVSGDNVASLAGCASVCLSTTNCTNVYYTQDEHCNLHAGADTHKPNLDSVYTYYDARCFFCESSCRLTSPQPTNVECGVLAYSHGGTALLSRSAGPSIQSAVDCAELCSATTGCTNFYFTPGQYCNLKSGAETHKADPSSPFLFYDASCFKCVGKA</sequence>
<dbReference type="STRING" id="77044.A0A1W2TQM6"/>
<evidence type="ECO:0000256" key="1">
    <source>
        <dbReference type="SAM" id="SignalP"/>
    </source>
</evidence>
<keyword evidence="1" id="KW-0732">Signal</keyword>
<name>A0A1W2TQM6_ROSNE</name>
<feature type="domain" description="WSC" evidence="3">
    <location>
        <begin position="118"/>
        <end position="215"/>
    </location>
</feature>
<dbReference type="PROSITE" id="PS50948">
    <property type="entry name" value="PAN"/>
    <property type="match status" value="2"/>
</dbReference>
<evidence type="ECO:0000259" key="2">
    <source>
        <dbReference type="PROSITE" id="PS50948"/>
    </source>
</evidence>
<proteinExistence type="predicted"/>
<dbReference type="PROSITE" id="PS51212">
    <property type="entry name" value="WSC"/>
    <property type="match status" value="1"/>
</dbReference>
<dbReference type="Gene3D" id="3.50.4.10">
    <property type="entry name" value="Hepatocyte Growth Factor"/>
    <property type="match status" value="1"/>
</dbReference>